<protein>
    <submittedName>
        <fullName evidence="1">Uncharacterized protein</fullName>
    </submittedName>
</protein>
<reference evidence="1 2" key="1">
    <citation type="journal article" date="2017" name="Genome Announc.">
        <title>Complete Genome Sequence of Burkholderia stabilis FERMP-21014.</title>
        <authorList>
            <person name="Konishi K."/>
            <person name="Kumagai T."/>
            <person name="Sakasegawa S."/>
            <person name="Tamura T."/>
        </authorList>
    </citation>
    <scope>NUCLEOTIDE SEQUENCE [LARGE SCALE GENOMIC DNA]</scope>
    <source>
        <strain evidence="1 2">FERMP-21014</strain>
    </source>
</reference>
<dbReference type="Proteomes" id="UP000218432">
    <property type="component" value="Chromosome 3"/>
</dbReference>
<accession>A0A1Y1BTS2</accession>
<evidence type="ECO:0000313" key="1">
    <source>
        <dbReference type="EMBL" id="BAX63364.1"/>
    </source>
</evidence>
<proteinExistence type="predicted"/>
<gene>
    <name evidence="1" type="ORF">BSFP_062370</name>
</gene>
<organism evidence="1 2">
    <name type="scientific">Burkholderia stabilis</name>
    <dbReference type="NCBI Taxonomy" id="95485"/>
    <lineage>
        <taxon>Bacteria</taxon>
        <taxon>Pseudomonadati</taxon>
        <taxon>Pseudomonadota</taxon>
        <taxon>Betaproteobacteria</taxon>
        <taxon>Burkholderiales</taxon>
        <taxon>Burkholderiaceae</taxon>
        <taxon>Burkholderia</taxon>
        <taxon>Burkholderia cepacia complex</taxon>
    </lineage>
</organism>
<dbReference type="EMBL" id="AP018113">
    <property type="protein sequence ID" value="BAX63364.1"/>
    <property type="molecule type" value="Genomic_DNA"/>
</dbReference>
<sequence>MHEMSTLEFADDSRHAEDDIVRVDDACGRA</sequence>
<evidence type="ECO:0000313" key="2">
    <source>
        <dbReference type="Proteomes" id="UP000218432"/>
    </source>
</evidence>
<name>A0A1Y1BTS2_9BURK</name>
<dbReference type="AlphaFoldDB" id="A0A1Y1BTS2"/>